<dbReference type="GO" id="GO:0043041">
    <property type="term" value="P:amino acid activation for nonribosomal peptide biosynthetic process"/>
    <property type="evidence" value="ECO:0007669"/>
    <property type="project" value="TreeGrafter"/>
</dbReference>
<evidence type="ECO:0000313" key="3">
    <source>
        <dbReference type="Proteomes" id="UP000004621"/>
    </source>
</evidence>
<dbReference type="GO" id="GO:0005737">
    <property type="term" value="C:cytoplasm"/>
    <property type="evidence" value="ECO:0007669"/>
    <property type="project" value="TreeGrafter"/>
</dbReference>
<accession>A0A9W5N0D7</accession>
<dbReference type="InterPro" id="IPR045851">
    <property type="entry name" value="AMP-bd_C_sf"/>
</dbReference>
<dbReference type="InterPro" id="IPR000873">
    <property type="entry name" value="AMP-dep_synth/lig_dom"/>
</dbReference>
<dbReference type="InterPro" id="IPR020845">
    <property type="entry name" value="AMP-binding_CS"/>
</dbReference>
<dbReference type="Proteomes" id="UP000004621">
    <property type="component" value="Unassembled WGS sequence"/>
</dbReference>
<organism evidence="2 3">
    <name type="scientific">Neisseria subflava NJ9703</name>
    <dbReference type="NCBI Taxonomy" id="546268"/>
    <lineage>
        <taxon>Bacteria</taxon>
        <taxon>Pseudomonadati</taxon>
        <taxon>Pseudomonadota</taxon>
        <taxon>Betaproteobacteria</taxon>
        <taxon>Neisseriales</taxon>
        <taxon>Neisseriaceae</taxon>
        <taxon>Neisseria</taxon>
    </lineage>
</organism>
<evidence type="ECO:0000259" key="1">
    <source>
        <dbReference type="Pfam" id="PF00501"/>
    </source>
</evidence>
<feature type="domain" description="AMP-dependent synthetase/ligase" evidence="1">
    <location>
        <begin position="25"/>
        <end position="335"/>
    </location>
</feature>
<dbReference type="SUPFAM" id="SSF56801">
    <property type="entry name" value="Acetyl-CoA synthetase-like"/>
    <property type="match status" value="1"/>
</dbReference>
<dbReference type="PANTHER" id="PTHR45527">
    <property type="entry name" value="NONRIBOSOMAL PEPTIDE SYNTHETASE"/>
    <property type="match status" value="1"/>
</dbReference>
<dbReference type="Gene3D" id="3.40.50.12780">
    <property type="entry name" value="N-terminal domain of ligase-like"/>
    <property type="match status" value="1"/>
</dbReference>
<proteinExistence type="predicted"/>
<evidence type="ECO:0000313" key="2">
    <source>
        <dbReference type="EMBL" id="EFC53332.1"/>
    </source>
</evidence>
<comment type="caution">
    <text evidence="2">The sequence shown here is derived from an EMBL/GenBank/DDBJ whole genome shotgun (WGS) entry which is preliminary data.</text>
</comment>
<sequence length="479" mass="54136">MKQLNEFQNLDDFLEYRFSQTSGKALVNDTQECSWEELRVKIAAFIEAYKSIADITKNIPLVLHGHKEIDFAVAIYACLLNKIPFIPVDSIYPESRLNNICQLSKARFVYRSATQTFEKQTDEEVELAEKDLAYIMFTSGTTGAPKGVQIGREAVFNLMKWMKEQLNLAAPNVFMNQAPFAFDLSMYEIFGNLAYGGCIVMNSRDAISNPATWIDFLAKQQITTWVSTPSFAMQQLLNPKCSQATLPSLKEFLFCGEKLGKPVVNMIFQKFPGVRVINTYGPTEATVATTYVDITPDMLAAEEELPVGVAVLNSKLEIVDEEIWISGNHVMRGYLNNETENAKRLVVHSADNRTYKTGDYGFEKNGLFYVQGRKDEQIKLNGYRIELSEIEEKILNLKEFAFDNVAVVALKRNTGAVLRLVCFYTAKQSADTQAIKDALVQNLPSYMMPSEFIHIDEIPVSTNHKTDKKALLEKYQQGL</sequence>
<dbReference type="RefSeq" id="WP_004519078.1">
    <property type="nucleotide sequence ID" value="NZ_ACEO02000001.1"/>
</dbReference>
<dbReference type="InterPro" id="IPR042099">
    <property type="entry name" value="ANL_N_sf"/>
</dbReference>
<dbReference type="AlphaFoldDB" id="A0A9W5N0D7"/>
<reference evidence="2 3" key="1">
    <citation type="submission" date="2010-01" db="EMBL/GenBank/DDBJ databases">
        <authorList>
            <person name="Weinstock G."/>
            <person name="Sodergren E."/>
            <person name="Clifton S."/>
            <person name="Fulton L."/>
            <person name="Fulton B."/>
            <person name="Courtney L."/>
            <person name="Fronick C."/>
            <person name="Harrison M."/>
            <person name="Strong C."/>
            <person name="Farmer C."/>
            <person name="Delahaunty K."/>
            <person name="Markovic C."/>
            <person name="Hall O."/>
            <person name="Minx P."/>
            <person name="Tomlinson C."/>
            <person name="Mitreva M."/>
            <person name="Nelson J."/>
            <person name="Hou S."/>
            <person name="Wollam A."/>
            <person name="Pepin K.H."/>
            <person name="Johnson M."/>
            <person name="Bhonagiri V."/>
            <person name="Nash W.E."/>
            <person name="Warren W."/>
            <person name="Chinwalla A."/>
            <person name="Mardis E.R."/>
            <person name="Wilson R.K."/>
        </authorList>
    </citation>
    <scope>NUCLEOTIDE SEQUENCE [LARGE SCALE GENOMIC DNA]</scope>
    <source>
        <strain evidence="2 3">NJ9703</strain>
    </source>
</reference>
<protein>
    <submittedName>
        <fullName evidence="2">AMP-binding enzyme</fullName>
    </submittedName>
</protein>
<dbReference type="PROSITE" id="PS00455">
    <property type="entry name" value="AMP_BINDING"/>
    <property type="match status" value="1"/>
</dbReference>
<dbReference type="GO" id="GO:0044550">
    <property type="term" value="P:secondary metabolite biosynthetic process"/>
    <property type="evidence" value="ECO:0007669"/>
    <property type="project" value="TreeGrafter"/>
</dbReference>
<dbReference type="EMBL" id="ACEO02000001">
    <property type="protein sequence ID" value="EFC53332.1"/>
    <property type="molecule type" value="Genomic_DNA"/>
</dbReference>
<name>A0A9W5N0D7_NEISU</name>
<dbReference type="Gene3D" id="3.30.300.30">
    <property type="match status" value="1"/>
</dbReference>
<dbReference type="PANTHER" id="PTHR45527:SF1">
    <property type="entry name" value="FATTY ACID SYNTHASE"/>
    <property type="match status" value="1"/>
</dbReference>
<dbReference type="Pfam" id="PF00501">
    <property type="entry name" value="AMP-binding"/>
    <property type="match status" value="1"/>
</dbReference>
<dbReference type="GO" id="GO:0031177">
    <property type="term" value="F:phosphopantetheine binding"/>
    <property type="evidence" value="ECO:0007669"/>
    <property type="project" value="TreeGrafter"/>
</dbReference>
<gene>
    <name evidence="2" type="ORF">NEISUBOT_03334</name>
</gene>